<dbReference type="RefSeq" id="WP_015180732.1">
    <property type="nucleotide sequence ID" value="NC_019738.1"/>
</dbReference>
<feature type="transmembrane region" description="Helical" evidence="1">
    <location>
        <begin position="133"/>
        <end position="154"/>
    </location>
</feature>
<evidence type="ECO:0000256" key="1">
    <source>
        <dbReference type="SAM" id="Phobius"/>
    </source>
</evidence>
<feature type="transmembrane region" description="Helical" evidence="1">
    <location>
        <begin position="12"/>
        <end position="35"/>
    </location>
</feature>
<dbReference type="OrthoDB" id="5190099at2"/>
<feature type="transmembrane region" description="Helical" evidence="1">
    <location>
        <begin position="97"/>
        <end position="121"/>
    </location>
</feature>
<dbReference type="EMBL" id="CP003630">
    <property type="protein sequence ID" value="AFZ16569.1"/>
    <property type="molecule type" value="Genomic_DNA"/>
</dbReference>
<gene>
    <name evidence="2" type="ORF">Mic7113_0656</name>
</gene>
<dbReference type="InterPro" id="IPR018719">
    <property type="entry name" value="DUF2243_membrane"/>
</dbReference>
<sequence length="165" mass="17638">MESKLETGKRSGLLVAAGILIGAGLLAGFVDGILLHEILQWHHMFTSIRPATNLSNLEANTLADGLFHLGTWTLSVIGLLLLWRAGGRSDIAWSSKIFGGSLLLGAGLFDFIEGLIDHQILGIHHVKPGPNQLAWDIGFLTLGAILALVGWVLLRSGQKENSSQA</sequence>
<keyword evidence="3" id="KW-1185">Reference proteome</keyword>
<keyword evidence="1" id="KW-0472">Membrane</keyword>
<dbReference type="STRING" id="1173027.Mic7113_0656"/>
<proteinExistence type="predicted"/>
<evidence type="ECO:0000313" key="3">
    <source>
        <dbReference type="Proteomes" id="UP000010471"/>
    </source>
</evidence>
<organism evidence="2 3">
    <name type="scientific">Allocoleopsis franciscana PCC 7113</name>
    <dbReference type="NCBI Taxonomy" id="1173027"/>
    <lineage>
        <taxon>Bacteria</taxon>
        <taxon>Bacillati</taxon>
        <taxon>Cyanobacteriota</taxon>
        <taxon>Cyanophyceae</taxon>
        <taxon>Coleofasciculales</taxon>
        <taxon>Coleofasciculaceae</taxon>
        <taxon>Allocoleopsis</taxon>
        <taxon>Allocoleopsis franciscana</taxon>
    </lineage>
</organism>
<accession>K9W9Z6</accession>
<keyword evidence="1" id="KW-1133">Transmembrane helix</keyword>
<evidence type="ECO:0000313" key="2">
    <source>
        <dbReference type="EMBL" id="AFZ16569.1"/>
    </source>
</evidence>
<feature type="transmembrane region" description="Helical" evidence="1">
    <location>
        <begin position="65"/>
        <end position="85"/>
    </location>
</feature>
<dbReference type="AlphaFoldDB" id="K9W9Z6"/>
<keyword evidence="1" id="KW-0812">Transmembrane</keyword>
<name>K9W9Z6_9CYAN</name>
<dbReference type="Proteomes" id="UP000010471">
    <property type="component" value="Chromosome"/>
</dbReference>
<dbReference type="PATRIC" id="fig|1173027.3.peg.720"/>
<dbReference type="Pfam" id="PF10002">
    <property type="entry name" value="DUF2243"/>
    <property type="match status" value="1"/>
</dbReference>
<reference evidence="2 3" key="1">
    <citation type="submission" date="2012-06" db="EMBL/GenBank/DDBJ databases">
        <title>Finished chromosome of genome of Microcoleus sp. PCC 7113.</title>
        <authorList>
            <consortium name="US DOE Joint Genome Institute"/>
            <person name="Gugger M."/>
            <person name="Coursin T."/>
            <person name="Rippka R."/>
            <person name="Tandeau De Marsac N."/>
            <person name="Huntemann M."/>
            <person name="Wei C.-L."/>
            <person name="Han J."/>
            <person name="Detter J.C."/>
            <person name="Han C."/>
            <person name="Tapia R."/>
            <person name="Chen A."/>
            <person name="Kyrpides N."/>
            <person name="Mavromatis K."/>
            <person name="Markowitz V."/>
            <person name="Szeto E."/>
            <person name="Ivanova N."/>
            <person name="Pagani I."/>
            <person name="Pati A."/>
            <person name="Goodwin L."/>
            <person name="Nordberg H.P."/>
            <person name="Cantor M.N."/>
            <person name="Hua S.X."/>
            <person name="Woyke T."/>
            <person name="Kerfeld C.A."/>
        </authorList>
    </citation>
    <scope>NUCLEOTIDE SEQUENCE [LARGE SCALE GENOMIC DNA]</scope>
    <source>
        <strain evidence="2 3">PCC 7113</strain>
    </source>
</reference>
<dbReference type="KEGG" id="mic:Mic7113_0656"/>
<dbReference type="HOGENOM" id="CLU_118115_0_0_3"/>
<dbReference type="eggNOG" id="COG4329">
    <property type="taxonomic scope" value="Bacteria"/>
</dbReference>
<protein>
    <submittedName>
        <fullName evidence="2">Putative membrane protein</fullName>
    </submittedName>
</protein>